<gene>
    <name evidence="6" type="ORF">ACFSW8_03090</name>
</gene>
<dbReference type="Pfam" id="PF25954">
    <property type="entry name" value="Beta-barrel_RND_2"/>
    <property type="match status" value="1"/>
</dbReference>
<dbReference type="NCBIfam" id="TIGR01730">
    <property type="entry name" value="RND_mfp"/>
    <property type="match status" value="1"/>
</dbReference>
<comment type="similarity">
    <text evidence="1">Belongs to the membrane fusion protein (MFP) (TC 8.A.1) family.</text>
</comment>
<dbReference type="PANTHER" id="PTHR30469">
    <property type="entry name" value="MULTIDRUG RESISTANCE PROTEIN MDTA"/>
    <property type="match status" value="1"/>
</dbReference>
<reference evidence="7" key="1">
    <citation type="journal article" date="2019" name="Int. J. Syst. Evol. Microbiol.">
        <title>The Global Catalogue of Microorganisms (GCM) 10K type strain sequencing project: providing services to taxonomists for standard genome sequencing and annotation.</title>
        <authorList>
            <consortium name="The Broad Institute Genomics Platform"/>
            <consortium name="The Broad Institute Genome Sequencing Center for Infectious Disease"/>
            <person name="Wu L."/>
            <person name="Ma J."/>
        </authorList>
    </citation>
    <scope>NUCLEOTIDE SEQUENCE [LARGE SCALE GENOMIC DNA]</scope>
    <source>
        <strain evidence="7">CCUG 57942</strain>
    </source>
</reference>
<organism evidence="6 7">
    <name type="scientific">Rubritalea tangerina</name>
    <dbReference type="NCBI Taxonomy" id="430798"/>
    <lineage>
        <taxon>Bacteria</taxon>
        <taxon>Pseudomonadati</taxon>
        <taxon>Verrucomicrobiota</taxon>
        <taxon>Verrucomicrobiia</taxon>
        <taxon>Verrucomicrobiales</taxon>
        <taxon>Rubritaleaceae</taxon>
        <taxon>Rubritalea</taxon>
    </lineage>
</organism>
<evidence type="ECO:0000256" key="3">
    <source>
        <dbReference type="SAM" id="Phobius"/>
    </source>
</evidence>
<accession>A0ABW4Z7J6</accession>
<feature type="coiled-coil region" evidence="2">
    <location>
        <begin position="208"/>
        <end position="247"/>
    </location>
</feature>
<dbReference type="SUPFAM" id="SSF111369">
    <property type="entry name" value="HlyD-like secretion proteins"/>
    <property type="match status" value="1"/>
</dbReference>
<dbReference type="InterPro" id="IPR058647">
    <property type="entry name" value="BSH_CzcB-like"/>
</dbReference>
<proteinExistence type="inferred from homology"/>
<dbReference type="Gene3D" id="2.40.420.20">
    <property type="match status" value="1"/>
</dbReference>
<evidence type="ECO:0000313" key="6">
    <source>
        <dbReference type="EMBL" id="MFD2157880.1"/>
    </source>
</evidence>
<name>A0ABW4Z7J6_9BACT</name>
<keyword evidence="2" id="KW-0175">Coiled coil</keyword>
<sequence>MSLDVLTKAGASEVLAPRRKWSLTWLLPVGLLVGFATILAVLFGDRLIPATEVEVAPVVTVRAGEGEVVEVGGQMLFQASGWVEPDPYTTYVPSLINGIVSEVYVLEGQRVEKGQLLATLIDDDQKLALQAATQKVDSMEKMIHAHCQGVPILEAQIAASQKKIAAGKSLLDQEKDNLKRLEGLGGDAVSVQSVVQARFAVTRNEALVAQAEAELPELAAKIEQINAERESMQASLLELKVKEAQAKLALERTKISSPIDGVVLHLHVAPGKKRMLNMDDAKSSVIVELYDPEQLQARIDVPLNEAAGLSVGQRVEMVSDLFAQKVFIGEVTRLSGQADLQRNTLQAKVAIKNPDARLRPDMLVRAKFYSPEGGGAEVVSTGGRLSLYVPEGALVDEDEVWVVGSDGKAELRDVELGNAKRDGHVQVLRGVKSGEKVILPPHAVLNEGLKLKF</sequence>
<evidence type="ECO:0000259" key="4">
    <source>
        <dbReference type="Pfam" id="PF25954"/>
    </source>
</evidence>
<dbReference type="Proteomes" id="UP001597389">
    <property type="component" value="Unassembled WGS sequence"/>
</dbReference>
<dbReference type="Gene3D" id="2.40.50.100">
    <property type="match status" value="1"/>
</dbReference>
<keyword evidence="3" id="KW-0472">Membrane</keyword>
<dbReference type="EMBL" id="JBHUJB010000014">
    <property type="protein sequence ID" value="MFD2157880.1"/>
    <property type="molecule type" value="Genomic_DNA"/>
</dbReference>
<feature type="transmembrane region" description="Helical" evidence="3">
    <location>
        <begin position="21"/>
        <end position="43"/>
    </location>
</feature>
<keyword evidence="7" id="KW-1185">Reference proteome</keyword>
<dbReference type="RefSeq" id="WP_377177409.1">
    <property type="nucleotide sequence ID" value="NZ_JBHUJB010000014.1"/>
</dbReference>
<feature type="domain" description="CusB-like beta-barrel" evidence="4">
    <location>
        <begin position="299"/>
        <end position="370"/>
    </location>
</feature>
<evidence type="ECO:0000313" key="7">
    <source>
        <dbReference type="Proteomes" id="UP001597389"/>
    </source>
</evidence>
<protein>
    <submittedName>
        <fullName evidence="6">Efflux RND transporter periplasmic adaptor subunit</fullName>
    </submittedName>
</protein>
<dbReference type="InterPro" id="IPR006143">
    <property type="entry name" value="RND_pump_MFP"/>
</dbReference>
<keyword evidence="3" id="KW-1133">Transmembrane helix</keyword>
<evidence type="ECO:0000259" key="5">
    <source>
        <dbReference type="Pfam" id="PF25973"/>
    </source>
</evidence>
<dbReference type="Pfam" id="PF25973">
    <property type="entry name" value="BSH_CzcB"/>
    <property type="match status" value="1"/>
</dbReference>
<keyword evidence="3" id="KW-0812">Transmembrane</keyword>
<feature type="domain" description="CzcB-like barrel-sandwich hybrid" evidence="5">
    <location>
        <begin position="91"/>
        <end position="272"/>
    </location>
</feature>
<comment type="caution">
    <text evidence="6">The sequence shown here is derived from an EMBL/GenBank/DDBJ whole genome shotgun (WGS) entry which is preliminary data.</text>
</comment>
<evidence type="ECO:0000256" key="1">
    <source>
        <dbReference type="ARBA" id="ARBA00009477"/>
    </source>
</evidence>
<dbReference type="InterPro" id="IPR058792">
    <property type="entry name" value="Beta-barrel_RND_2"/>
</dbReference>
<dbReference type="Gene3D" id="2.40.30.170">
    <property type="match status" value="1"/>
</dbReference>
<dbReference type="PANTHER" id="PTHR30469:SF15">
    <property type="entry name" value="HLYD FAMILY OF SECRETION PROTEINS"/>
    <property type="match status" value="1"/>
</dbReference>
<evidence type="ECO:0000256" key="2">
    <source>
        <dbReference type="SAM" id="Coils"/>
    </source>
</evidence>